<evidence type="ECO:0000313" key="1">
    <source>
        <dbReference type="EnsemblPlants" id="AVESA.00010b.r2.1CG0117860.1.CDS"/>
    </source>
</evidence>
<accession>A0ACD5TSI7</accession>
<keyword evidence="2" id="KW-1185">Reference proteome</keyword>
<dbReference type="Proteomes" id="UP001732700">
    <property type="component" value="Chromosome 1C"/>
</dbReference>
<sequence length="516" mass="57816">MRRKGWSDLPPDLLREIAGRLHVAADFVIFHAVCHPWRSSRDQLSGTTATATQLLPWFVAPTVKHGHASPLKARCIFSNSIYLMLPRPYTRQRHWVYGADGATVGYLTVKRLLPTLHDPITGAVTDLPRFPSYFDYPWEENPCGIVAGDGTTFIYGTSHDSKGGTTSFRAVLLRPGDTKWALVDRTYETTNGKQIEFCAWSLAGRFLVSVESSRWRIVIGDDDGKDDDVVVPRPCIGLDQPDGSRQERSNYILESHGELLWASVQLCYSDHPADPCRKTFLVSVHALEEATVPEKARWVGKESHCLADRVLFLGSPNSFAVDASLLGGGQGGCAYFVYQDSVAGTPKNFGLFRYSFLDGKTECIQRLPEEWKEKKCMWFIPQPTVAPLQIIRRKLQSQKVKKHQKAAPVIASPSGTFHIERHYEHSFSVLVHDIPPKVKNPQLQLFFGKHGKVSSTEIIYSKDANTSEGIVKMATMHAHEEDAIAALEGLDFEGCSLEVILASDPQRQRWRWRNAA</sequence>
<name>A0ACD5TSI7_AVESA</name>
<protein>
    <submittedName>
        <fullName evidence="1">Uncharacterized protein</fullName>
    </submittedName>
</protein>
<proteinExistence type="predicted"/>
<organism evidence="1 2">
    <name type="scientific">Avena sativa</name>
    <name type="common">Oat</name>
    <dbReference type="NCBI Taxonomy" id="4498"/>
    <lineage>
        <taxon>Eukaryota</taxon>
        <taxon>Viridiplantae</taxon>
        <taxon>Streptophyta</taxon>
        <taxon>Embryophyta</taxon>
        <taxon>Tracheophyta</taxon>
        <taxon>Spermatophyta</taxon>
        <taxon>Magnoliopsida</taxon>
        <taxon>Liliopsida</taxon>
        <taxon>Poales</taxon>
        <taxon>Poaceae</taxon>
        <taxon>BOP clade</taxon>
        <taxon>Pooideae</taxon>
        <taxon>Poodae</taxon>
        <taxon>Poeae</taxon>
        <taxon>Poeae Chloroplast Group 1 (Aveneae type)</taxon>
        <taxon>Aveninae</taxon>
        <taxon>Avena</taxon>
    </lineage>
</organism>
<reference evidence="1" key="2">
    <citation type="submission" date="2025-09" db="UniProtKB">
        <authorList>
            <consortium name="EnsemblPlants"/>
        </authorList>
    </citation>
    <scope>IDENTIFICATION</scope>
</reference>
<reference evidence="1" key="1">
    <citation type="submission" date="2021-05" db="EMBL/GenBank/DDBJ databases">
        <authorList>
            <person name="Scholz U."/>
            <person name="Mascher M."/>
            <person name="Fiebig A."/>
        </authorList>
    </citation>
    <scope>NUCLEOTIDE SEQUENCE [LARGE SCALE GENOMIC DNA]</scope>
</reference>
<dbReference type="EnsemblPlants" id="AVESA.00010b.r2.1CG0117860.1">
    <property type="protein sequence ID" value="AVESA.00010b.r2.1CG0117860.1.CDS"/>
    <property type="gene ID" value="AVESA.00010b.r2.1CG0117860"/>
</dbReference>
<evidence type="ECO:0000313" key="2">
    <source>
        <dbReference type="Proteomes" id="UP001732700"/>
    </source>
</evidence>